<dbReference type="Proteomes" id="UP001605036">
    <property type="component" value="Unassembled WGS sequence"/>
</dbReference>
<proteinExistence type="predicted"/>
<keyword evidence="3" id="KW-1185">Reference proteome</keyword>
<protein>
    <submittedName>
        <fullName evidence="2">Uncharacterized protein</fullName>
    </submittedName>
</protein>
<dbReference type="EMBL" id="JBHFFA010000002">
    <property type="protein sequence ID" value="KAL2642887.1"/>
    <property type="molecule type" value="Genomic_DNA"/>
</dbReference>
<evidence type="ECO:0000256" key="1">
    <source>
        <dbReference type="SAM" id="MobiDB-lite"/>
    </source>
</evidence>
<feature type="region of interest" description="Disordered" evidence="1">
    <location>
        <begin position="1"/>
        <end position="74"/>
    </location>
</feature>
<dbReference type="AlphaFoldDB" id="A0ABD1Z992"/>
<organism evidence="2 3">
    <name type="scientific">Riccia fluitans</name>
    <dbReference type="NCBI Taxonomy" id="41844"/>
    <lineage>
        <taxon>Eukaryota</taxon>
        <taxon>Viridiplantae</taxon>
        <taxon>Streptophyta</taxon>
        <taxon>Embryophyta</taxon>
        <taxon>Marchantiophyta</taxon>
        <taxon>Marchantiopsida</taxon>
        <taxon>Marchantiidae</taxon>
        <taxon>Marchantiales</taxon>
        <taxon>Ricciaceae</taxon>
        <taxon>Riccia</taxon>
    </lineage>
</organism>
<evidence type="ECO:0000313" key="3">
    <source>
        <dbReference type="Proteomes" id="UP001605036"/>
    </source>
</evidence>
<name>A0ABD1Z992_9MARC</name>
<sequence length="74" mass="8257">MTTYLSAPNRGTDSMNKEWKQEASASPRGGSKGGQGWTRERTQLRIRTQGTGMETDVEPRPAELNDFTRVEKGN</sequence>
<feature type="compositionally biased region" description="Polar residues" evidence="1">
    <location>
        <begin position="1"/>
        <end position="14"/>
    </location>
</feature>
<comment type="caution">
    <text evidence="2">The sequence shown here is derived from an EMBL/GenBank/DDBJ whole genome shotgun (WGS) entry which is preliminary data.</text>
</comment>
<accession>A0ABD1Z992</accession>
<evidence type="ECO:0000313" key="2">
    <source>
        <dbReference type="EMBL" id="KAL2642887.1"/>
    </source>
</evidence>
<gene>
    <name evidence="2" type="ORF">R1flu_010474</name>
</gene>
<reference evidence="2 3" key="1">
    <citation type="submission" date="2024-09" db="EMBL/GenBank/DDBJ databases">
        <title>Chromosome-scale assembly of Riccia fluitans.</title>
        <authorList>
            <person name="Paukszto L."/>
            <person name="Sawicki J."/>
            <person name="Karawczyk K."/>
            <person name="Piernik-Szablinska J."/>
            <person name="Szczecinska M."/>
            <person name="Mazdziarz M."/>
        </authorList>
    </citation>
    <scope>NUCLEOTIDE SEQUENCE [LARGE SCALE GENOMIC DNA]</scope>
    <source>
        <strain evidence="2">Rf_01</strain>
        <tissue evidence="2">Aerial parts of the thallus</tissue>
    </source>
</reference>
<feature type="compositionally biased region" description="Basic and acidic residues" evidence="1">
    <location>
        <begin position="57"/>
        <end position="74"/>
    </location>
</feature>